<dbReference type="WBParaSite" id="ACRNAN_scaffold5254.g12219.t1">
    <property type="protein sequence ID" value="ACRNAN_scaffold5254.g12219.t1"/>
    <property type="gene ID" value="ACRNAN_scaffold5254.g12219"/>
</dbReference>
<evidence type="ECO:0000313" key="2">
    <source>
        <dbReference type="WBParaSite" id="ACRNAN_scaffold5254.g12219.t1"/>
    </source>
</evidence>
<dbReference type="SUPFAM" id="SSF52540">
    <property type="entry name" value="P-loop containing nucleoside triphosphate hydrolases"/>
    <property type="match status" value="1"/>
</dbReference>
<evidence type="ECO:0000313" key="1">
    <source>
        <dbReference type="Proteomes" id="UP000887540"/>
    </source>
</evidence>
<dbReference type="AlphaFoldDB" id="A0A914E1F1"/>
<protein>
    <submittedName>
        <fullName evidence="2">Sulfotransferase</fullName>
    </submittedName>
</protein>
<name>A0A914E1F1_9BILA</name>
<dbReference type="Gene3D" id="3.40.50.300">
    <property type="entry name" value="P-loop containing nucleotide triphosphate hydrolases"/>
    <property type="match status" value="1"/>
</dbReference>
<sequence>MPRLIVVARPRSGSTAVMEILGSHPEIQNLGEPLNPVHCDLPTNEEEVYKYFDDKLSQKPAGWPRPWNAFKIHAYQKDVQKFRWDNLMHYCGVEAAIVVWRKEIVESIVSTKIAQLTGKWYSNKECNTITSVNISKDHLEWRIQEDFKNWSDLFEQWPIEMRPIFIQYEDLFYSNDNKTIPEHFQTVFEQIGIDRCDYVKCHAKRQNPAPLKEKVFHSLTLTRPLKEKNFVSEIELSKLVHKTWYTSGY</sequence>
<dbReference type="Proteomes" id="UP000887540">
    <property type="component" value="Unplaced"/>
</dbReference>
<reference evidence="2" key="1">
    <citation type="submission" date="2022-11" db="UniProtKB">
        <authorList>
            <consortium name="WormBaseParasite"/>
        </authorList>
    </citation>
    <scope>IDENTIFICATION</scope>
</reference>
<organism evidence="1 2">
    <name type="scientific">Acrobeloides nanus</name>
    <dbReference type="NCBI Taxonomy" id="290746"/>
    <lineage>
        <taxon>Eukaryota</taxon>
        <taxon>Metazoa</taxon>
        <taxon>Ecdysozoa</taxon>
        <taxon>Nematoda</taxon>
        <taxon>Chromadorea</taxon>
        <taxon>Rhabditida</taxon>
        <taxon>Tylenchina</taxon>
        <taxon>Cephalobomorpha</taxon>
        <taxon>Cephaloboidea</taxon>
        <taxon>Cephalobidae</taxon>
        <taxon>Acrobeloides</taxon>
    </lineage>
</organism>
<dbReference type="InterPro" id="IPR027417">
    <property type="entry name" value="P-loop_NTPase"/>
</dbReference>
<accession>A0A914E1F1</accession>
<proteinExistence type="predicted"/>
<keyword evidence="1" id="KW-1185">Reference proteome</keyword>
<dbReference type="Pfam" id="PF13469">
    <property type="entry name" value="Sulfotransfer_3"/>
    <property type="match status" value="1"/>
</dbReference>